<name>A0A1F6F4E4_9BACT</name>
<feature type="region of interest" description="Disordered" evidence="1">
    <location>
        <begin position="1"/>
        <end position="20"/>
    </location>
</feature>
<evidence type="ECO:0000259" key="3">
    <source>
        <dbReference type="Pfam" id="PF20803"/>
    </source>
</evidence>
<dbReference type="Gene3D" id="3.30.70.2650">
    <property type="match status" value="1"/>
</dbReference>
<proteinExistence type="predicted"/>
<keyword evidence="2" id="KW-0812">Transmembrane</keyword>
<dbReference type="InterPro" id="IPR048846">
    <property type="entry name" value="PaaX-like_central"/>
</dbReference>
<reference evidence="4 5" key="1">
    <citation type="journal article" date="2016" name="Nat. Commun.">
        <title>Thousands of microbial genomes shed light on interconnected biogeochemical processes in an aquifer system.</title>
        <authorList>
            <person name="Anantharaman K."/>
            <person name="Brown C.T."/>
            <person name="Hug L.A."/>
            <person name="Sharon I."/>
            <person name="Castelle C.J."/>
            <person name="Probst A.J."/>
            <person name="Thomas B.C."/>
            <person name="Singh A."/>
            <person name="Wilkins M.J."/>
            <person name="Karaoz U."/>
            <person name="Brodie E.L."/>
            <person name="Williams K.H."/>
            <person name="Hubbard S.S."/>
            <person name="Banfield J.F."/>
        </authorList>
    </citation>
    <scope>NUCLEOTIDE SEQUENCE [LARGE SCALE GENOMIC DNA]</scope>
</reference>
<comment type="caution">
    <text evidence="4">The sequence shown here is derived from an EMBL/GenBank/DDBJ whole genome shotgun (WGS) entry which is preliminary data.</text>
</comment>
<dbReference type="EMBL" id="MFLZ01000002">
    <property type="protein sequence ID" value="OGG80679.1"/>
    <property type="molecule type" value="Genomic_DNA"/>
</dbReference>
<gene>
    <name evidence="4" type="ORF">A3A39_03225</name>
</gene>
<sequence>MYKYRPNQKQHTDTHRKRRREKTVQILKLVALGVVLMGIGAVPSPRAVSRIFKELALKDTKQNHRTIKRKIWEMSHRGYIEKSPKKYELSEIGQRIIEKEKLWNLRIQTPKKWDDTWHIVVFDIPQERRNIRIAFIRHLQQLGLVFYQRSVWIYPYAMEDEVREIAAFFDILPFISFIKANHVDNSYDLKKYFKLI</sequence>
<keyword evidence="2" id="KW-0472">Membrane</keyword>
<evidence type="ECO:0000256" key="1">
    <source>
        <dbReference type="SAM" id="MobiDB-lite"/>
    </source>
</evidence>
<keyword evidence="2" id="KW-1133">Transmembrane helix</keyword>
<feature type="transmembrane region" description="Helical" evidence="2">
    <location>
        <begin position="26"/>
        <end position="43"/>
    </location>
</feature>
<dbReference type="Proteomes" id="UP000177372">
    <property type="component" value="Unassembled WGS sequence"/>
</dbReference>
<evidence type="ECO:0000313" key="5">
    <source>
        <dbReference type="Proteomes" id="UP000177372"/>
    </source>
</evidence>
<dbReference type="STRING" id="1798512.A3A39_03225"/>
<evidence type="ECO:0000256" key="2">
    <source>
        <dbReference type="SAM" id="Phobius"/>
    </source>
</evidence>
<evidence type="ECO:0000313" key="4">
    <source>
        <dbReference type="EMBL" id="OGG80679.1"/>
    </source>
</evidence>
<protein>
    <recommendedName>
        <fullName evidence="3">Transcriptional repressor PaaX-like central Cas2-like domain-containing protein</fullName>
    </recommendedName>
</protein>
<organism evidence="4 5">
    <name type="scientific">Candidatus Kaiserbacteria bacterium RIFCSPLOWO2_01_FULL_54_13</name>
    <dbReference type="NCBI Taxonomy" id="1798512"/>
    <lineage>
        <taxon>Bacteria</taxon>
        <taxon>Candidatus Kaiseribacteriota</taxon>
    </lineage>
</organism>
<dbReference type="Pfam" id="PF20803">
    <property type="entry name" value="PaaX_M"/>
    <property type="match status" value="1"/>
</dbReference>
<accession>A0A1F6F4E4</accession>
<feature type="domain" description="Transcriptional repressor PaaX-like central Cas2-like" evidence="3">
    <location>
        <begin position="111"/>
        <end position="186"/>
    </location>
</feature>
<dbReference type="SUPFAM" id="SSF143430">
    <property type="entry name" value="TTP0101/SSO1404-like"/>
    <property type="match status" value="1"/>
</dbReference>
<dbReference type="AlphaFoldDB" id="A0A1F6F4E4"/>